<evidence type="ECO:0008006" key="3">
    <source>
        <dbReference type="Google" id="ProtNLM"/>
    </source>
</evidence>
<proteinExistence type="predicted"/>
<keyword evidence="2" id="KW-1185">Reference proteome</keyword>
<gene>
    <name evidence="1" type="ORF">UH38_03175</name>
</gene>
<dbReference type="PATRIC" id="fig|1618023.3.peg.5112"/>
<dbReference type="EMBL" id="JYON01000002">
    <property type="protein sequence ID" value="KJH73080.1"/>
    <property type="molecule type" value="Genomic_DNA"/>
</dbReference>
<dbReference type="InterPro" id="IPR021373">
    <property type="entry name" value="DUF2993"/>
</dbReference>
<protein>
    <recommendedName>
        <fullName evidence="3">DUF2993 domain-containing protein</fullName>
    </recommendedName>
</protein>
<reference evidence="1 2" key="1">
    <citation type="submission" date="2015-02" db="EMBL/GenBank/DDBJ databases">
        <title>Draft genome of a novel marine cyanobacterium (Chroococcales) isolated from South Atlantic Ocean.</title>
        <authorList>
            <person name="Rigonato J."/>
            <person name="Alvarenga D.O."/>
            <person name="Branco L.H."/>
            <person name="Varani A.M."/>
            <person name="Brandini F.P."/>
            <person name="Fiore M.F."/>
        </authorList>
    </citation>
    <scope>NUCLEOTIDE SEQUENCE [LARGE SCALE GENOMIC DNA]</scope>
    <source>
        <strain evidence="1 2">CENA595</strain>
    </source>
</reference>
<accession>A0A0D8ZWE8</accession>
<sequence length="263" mass="29170">MEFLTIFLSSWLGIISPAGLVVETAAAKAVRSQFARADKLQVRLDNAPTHQLLNGKVQRIRIAGRGLELKQPSLRLAVLELESDPIDINLRPQKQLQLEQPLQAGVRLVVQQQDINRALRSPQIAAKLGSLSINFLKPQSRQAPPAYNLVNPRLELLANNRLRFQVELTEANTKLAIRVETGINLIASKQIQLLEPVIYVNQEEVPQQLVRAIANNLGTQLNLANLEAYGITARILKLQISPDQIEIAAFLRVDPSVSVTSNQ</sequence>
<dbReference type="OrthoDB" id="570669at2"/>
<evidence type="ECO:0000313" key="2">
    <source>
        <dbReference type="Proteomes" id="UP000032452"/>
    </source>
</evidence>
<dbReference type="Proteomes" id="UP000032452">
    <property type="component" value="Unassembled WGS sequence"/>
</dbReference>
<organism evidence="1 2">
    <name type="scientific">Aliterella atlantica CENA595</name>
    <dbReference type="NCBI Taxonomy" id="1618023"/>
    <lineage>
        <taxon>Bacteria</taxon>
        <taxon>Bacillati</taxon>
        <taxon>Cyanobacteriota</taxon>
        <taxon>Cyanophyceae</taxon>
        <taxon>Chroococcidiopsidales</taxon>
        <taxon>Aliterellaceae</taxon>
        <taxon>Aliterella</taxon>
    </lineage>
</organism>
<dbReference type="AlphaFoldDB" id="A0A0D8ZWE8"/>
<dbReference type="Pfam" id="PF11209">
    <property type="entry name" value="LmeA"/>
    <property type="match status" value="1"/>
</dbReference>
<dbReference type="STRING" id="1618023.UH38_03175"/>
<name>A0A0D8ZWE8_9CYAN</name>
<evidence type="ECO:0000313" key="1">
    <source>
        <dbReference type="EMBL" id="KJH73080.1"/>
    </source>
</evidence>
<dbReference type="RefSeq" id="WP_045053176.1">
    <property type="nucleotide sequence ID" value="NZ_CAWMDP010000059.1"/>
</dbReference>
<comment type="caution">
    <text evidence="1">The sequence shown here is derived from an EMBL/GenBank/DDBJ whole genome shotgun (WGS) entry which is preliminary data.</text>
</comment>